<dbReference type="InterPro" id="IPR008538">
    <property type="entry name" value="Uma2"/>
</dbReference>
<dbReference type="InterPro" id="IPR011335">
    <property type="entry name" value="Restrct_endonuc-II-like"/>
</dbReference>
<dbReference type="Gene3D" id="3.90.1570.10">
    <property type="entry name" value="tt1808, chain A"/>
    <property type="match status" value="1"/>
</dbReference>
<evidence type="ECO:0000313" key="3">
    <source>
        <dbReference type="Proteomes" id="UP000032047"/>
    </source>
</evidence>
<dbReference type="AlphaFoldDB" id="A0A0D0HNY0"/>
<comment type="caution">
    <text evidence="2">The sequence shown here is derived from an EMBL/GenBank/DDBJ whole genome shotgun (WGS) entry which is preliminary data.</text>
</comment>
<keyword evidence="3" id="KW-1185">Reference proteome</keyword>
<name>A0A0D0HNY0_9BACL</name>
<organism evidence="2 3">
    <name type="scientific">Anoxybacillus ayderensis</name>
    <dbReference type="NCBI Taxonomy" id="265546"/>
    <lineage>
        <taxon>Bacteria</taxon>
        <taxon>Bacillati</taxon>
        <taxon>Bacillota</taxon>
        <taxon>Bacilli</taxon>
        <taxon>Bacillales</taxon>
        <taxon>Anoxybacillaceae</taxon>
        <taxon>Anoxybacillus</taxon>
    </lineage>
</organism>
<dbReference type="PATRIC" id="fig|265546.4.peg.1841"/>
<reference evidence="2 3" key="1">
    <citation type="submission" date="2015-01" db="EMBL/GenBank/DDBJ databases">
        <title>Genome sequence of Anoxybacillus ayderensis strain AB04.</title>
        <authorList>
            <person name="Belduz A.O."/>
            <person name="Canakci S."/>
            <person name="Chan K.-G."/>
            <person name="Kahar U.M."/>
            <person name="Yaakob A.S."/>
            <person name="Chan C.S."/>
            <person name="Goh K.M."/>
        </authorList>
    </citation>
    <scope>NUCLEOTIDE SEQUENCE [LARGE SCALE GENOMIC DNA]</scope>
    <source>
        <strain evidence="2 3">AB04</strain>
    </source>
</reference>
<dbReference type="RefSeq" id="WP_042535413.1">
    <property type="nucleotide sequence ID" value="NZ_JXTG01000009.1"/>
</dbReference>
<dbReference type="PANTHER" id="PTHR36558:SF1">
    <property type="entry name" value="RESTRICTION ENDONUCLEASE DOMAIN-CONTAINING PROTEIN-RELATED"/>
    <property type="match status" value="1"/>
</dbReference>
<accession>A0A0D0HNY0</accession>
<sequence>MSEREEKQLYTLAEFFELVGERRMELYEGVPVLMAPASYEHEGVVANVIGEITFALKGSPCFVFGSNLQVVLLFQDEQKGKENVTVLPDISVVCEKEKLRNKRCYGAPDLVVEVLSPSTARNDRLLKRYYYEKAGVKEYWIVDYQHQTIEKYVLHNDRLQLEEVYDAQNNHFVSTLFSNIQFSTHDIFSFSNI</sequence>
<dbReference type="Proteomes" id="UP000032047">
    <property type="component" value="Unassembled WGS sequence"/>
</dbReference>
<dbReference type="EMBL" id="JXTG01000009">
    <property type="protein sequence ID" value="KIP20942.1"/>
    <property type="molecule type" value="Genomic_DNA"/>
</dbReference>
<gene>
    <name evidence="2" type="ORF">JV16_01844</name>
</gene>
<protein>
    <recommendedName>
        <fullName evidence="1">Putative restriction endonuclease domain-containing protein</fullName>
    </recommendedName>
</protein>
<dbReference type="PANTHER" id="PTHR36558">
    <property type="entry name" value="GLR1098 PROTEIN"/>
    <property type="match status" value="1"/>
</dbReference>
<proteinExistence type="predicted"/>
<dbReference type="SUPFAM" id="SSF52980">
    <property type="entry name" value="Restriction endonuclease-like"/>
    <property type="match status" value="1"/>
</dbReference>
<evidence type="ECO:0000313" key="2">
    <source>
        <dbReference type="EMBL" id="KIP20942.1"/>
    </source>
</evidence>
<dbReference type="Pfam" id="PF05685">
    <property type="entry name" value="Uma2"/>
    <property type="match status" value="1"/>
</dbReference>
<evidence type="ECO:0000259" key="1">
    <source>
        <dbReference type="Pfam" id="PF05685"/>
    </source>
</evidence>
<feature type="domain" description="Putative restriction endonuclease" evidence="1">
    <location>
        <begin position="13"/>
        <end position="181"/>
    </location>
</feature>
<dbReference type="CDD" id="cd06260">
    <property type="entry name" value="DUF820-like"/>
    <property type="match status" value="1"/>
</dbReference>
<dbReference type="InterPro" id="IPR012296">
    <property type="entry name" value="Nuclease_put_TT1808"/>
</dbReference>